<gene>
    <name evidence="1" type="ORF">FLSS-29_0016</name>
</gene>
<accession>M1PWK9</accession>
<dbReference type="InterPro" id="IPR021647">
    <property type="entry name" value="CusF_Ec"/>
</dbReference>
<dbReference type="EMBL" id="JX684095">
    <property type="protein sequence ID" value="AGF93524.1"/>
    <property type="molecule type" value="Genomic_DNA"/>
</dbReference>
<dbReference type="AlphaFoldDB" id="M1PWK9"/>
<proteinExistence type="predicted"/>
<name>M1PWK9_9ZZZZ</name>
<organism evidence="1">
    <name type="scientific">uncultured organism</name>
    <dbReference type="NCBI Taxonomy" id="155900"/>
    <lineage>
        <taxon>unclassified sequences</taxon>
        <taxon>environmental samples</taxon>
    </lineage>
</organism>
<sequence>MTPLRPALFLLLAGLLATGLVALPGCGSDEPSGDRVERTTYTDVRGRFMGTATGGRDIVVHHEPIPDLMGAMVMTIPMADTSELGPIEKDAPIEFDLVLEGANLRVENVEALPDTVTLNLNGDADTTDAG</sequence>
<dbReference type="Gene3D" id="2.40.50.320">
    <property type="entry name" value="Copper binding periplasmic protein CusF"/>
    <property type="match status" value="1"/>
</dbReference>
<dbReference type="InterPro" id="IPR042230">
    <property type="entry name" value="CusF_sf"/>
</dbReference>
<protein>
    <submittedName>
        <fullName evidence="1">Protein sco1</fullName>
    </submittedName>
</protein>
<reference evidence="1" key="1">
    <citation type="journal article" date="2013" name="Syst. Appl. Microbiol.">
        <title>New insights into the archaeal diversity of a hypersaline microbial mat obtained by a metagenomic approach.</title>
        <authorList>
            <person name="Lopez-Lopez A."/>
            <person name="Richter M."/>
            <person name="Pena A."/>
            <person name="Tamames J."/>
            <person name="Rossello-Mora R."/>
        </authorList>
    </citation>
    <scope>NUCLEOTIDE SEQUENCE</scope>
</reference>
<dbReference type="Pfam" id="PF11604">
    <property type="entry name" value="CusF_Ec"/>
    <property type="match status" value="1"/>
</dbReference>
<evidence type="ECO:0000313" key="1">
    <source>
        <dbReference type="EMBL" id="AGF93524.1"/>
    </source>
</evidence>